<sequence>MDGGRMEDSSKWKAQRERENSFFFWIEEVEKRAKEEKNDEFETEKRWNAGFFSVIFFSLSPFARGDLVWSQGSRLNAPVVTTNPGGILSFVKLKRSR</sequence>
<name>A0A4Y2P5X9_ARAVE</name>
<accession>A0A4Y2P5X9</accession>
<reference evidence="1 2" key="1">
    <citation type="journal article" date="2019" name="Sci. Rep.">
        <title>Orb-weaving spider Araneus ventricosus genome elucidates the spidroin gene catalogue.</title>
        <authorList>
            <person name="Kono N."/>
            <person name="Nakamura H."/>
            <person name="Ohtoshi R."/>
            <person name="Moran D.A.P."/>
            <person name="Shinohara A."/>
            <person name="Yoshida Y."/>
            <person name="Fujiwara M."/>
            <person name="Mori M."/>
            <person name="Tomita M."/>
            <person name="Arakawa K."/>
        </authorList>
    </citation>
    <scope>NUCLEOTIDE SEQUENCE [LARGE SCALE GENOMIC DNA]</scope>
</reference>
<evidence type="ECO:0000313" key="1">
    <source>
        <dbReference type="EMBL" id="GBN45840.1"/>
    </source>
</evidence>
<comment type="caution">
    <text evidence="1">The sequence shown here is derived from an EMBL/GenBank/DDBJ whole genome shotgun (WGS) entry which is preliminary data.</text>
</comment>
<organism evidence="1 2">
    <name type="scientific">Araneus ventricosus</name>
    <name type="common">Orbweaver spider</name>
    <name type="synonym">Epeira ventricosa</name>
    <dbReference type="NCBI Taxonomy" id="182803"/>
    <lineage>
        <taxon>Eukaryota</taxon>
        <taxon>Metazoa</taxon>
        <taxon>Ecdysozoa</taxon>
        <taxon>Arthropoda</taxon>
        <taxon>Chelicerata</taxon>
        <taxon>Arachnida</taxon>
        <taxon>Araneae</taxon>
        <taxon>Araneomorphae</taxon>
        <taxon>Entelegynae</taxon>
        <taxon>Araneoidea</taxon>
        <taxon>Araneidae</taxon>
        <taxon>Araneus</taxon>
    </lineage>
</organism>
<keyword evidence="2" id="KW-1185">Reference proteome</keyword>
<proteinExistence type="predicted"/>
<protein>
    <submittedName>
        <fullName evidence="1">Uncharacterized protein</fullName>
    </submittedName>
</protein>
<dbReference type="EMBL" id="BGPR01010370">
    <property type="protein sequence ID" value="GBN45840.1"/>
    <property type="molecule type" value="Genomic_DNA"/>
</dbReference>
<evidence type="ECO:0000313" key="2">
    <source>
        <dbReference type="Proteomes" id="UP000499080"/>
    </source>
</evidence>
<gene>
    <name evidence="1" type="ORF">AVEN_188894_1</name>
</gene>
<dbReference type="Proteomes" id="UP000499080">
    <property type="component" value="Unassembled WGS sequence"/>
</dbReference>
<dbReference type="AlphaFoldDB" id="A0A4Y2P5X9"/>